<keyword evidence="2" id="KW-0808">Transferase</keyword>
<accession>A0A2I0U9P8</accession>
<keyword evidence="2" id="KW-0548">Nucleotidyltransferase</keyword>
<dbReference type="PROSITE" id="PS50878">
    <property type="entry name" value="RT_POL"/>
    <property type="match status" value="1"/>
</dbReference>
<gene>
    <name evidence="2" type="ORF">llap_6915</name>
</gene>
<reference evidence="3" key="2">
    <citation type="submission" date="2017-12" db="EMBL/GenBank/DDBJ databases">
        <title>Genome sequence of the Bar-tailed Godwit (Limosa lapponica baueri).</title>
        <authorList>
            <person name="Lima N.C.B."/>
            <person name="Parody-Merino A.M."/>
            <person name="Battley P.F."/>
            <person name="Fidler A.E."/>
            <person name="Prosdocimi F."/>
        </authorList>
    </citation>
    <scope>NUCLEOTIDE SEQUENCE [LARGE SCALE GENOMIC DNA]</scope>
</reference>
<evidence type="ECO:0000313" key="2">
    <source>
        <dbReference type="EMBL" id="PKU42786.1"/>
    </source>
</evidence>
<sequence>MEQILLGTILRHMENKEVTGDSQHGLTKCKLCLTNLVAFYNNVTVFVDKGRASEIIHLDLCKAFDIVTQNILVPKLERCGFDRWTTLWIRSWLDGCTRRVAVNGSMSKWKPVTSGVPQGSVLRPVLFNIFVSDMDSATECIFSKSADNTKLCGAIDILEGRDAIHRDLDRLERWACANLMKFNKAKCKILHMGQGNPKNEHRLSGEWIESSNRLRLGVLVDEKLNMS</sequence>
<dbReference type="AlphaFoldDB" id="A0A2I0U9P8"/>
<feature type="domain" description="Reverse transcriptase" evidence="1">
    <location>
        <begin position="1"/>
        <end position="220"/>
    </location>
</feature>
<dbReference type="Pfam" id="PF00078">
    <property type="entry name" value="RVT_1"/>
    <property type="match status" value="1"/>
</dbReference>
<dbReference type="EMBL" id="KZ505960">
    <property type="protein sequence ID" value="PKU42786.1"/>
    <property type="molecule type" value="Genomic_DNA"/>
</dbReference>
<proteinExistence type="predicted"/>
<evidence type="ECO:0000313" key="3">
    <source>
        <dbReference type="Proteomes" id="UP000233556"/>
    </source>
</evidence>
<dbReference type="GO" id="GO:0003964">
    <property type="term" value="F:RNA-directed DNA polymerase activity"/>
    <property type="evidence" value="ECO:0007669"/>
    <property type="project" value="UniProtKB-KW"/>
</dbReference>
<keyword evidence="2" id="KW-0695">RNA-directed DNA polymerase</keyword>
<dbReference type="Proteomes" id="UP000233556">
    <property type="component" value="Unassembled WGS sequence"/>
</dbReference>
<dbReference type="PANTHER" id="PTHR33332">
    <property type="entry name" value="REVERSE TRANSCRIPTASE DOMAIN-CONTAINING PROTEIN"/>
    <property type="match status" value="1"/>
</dbReference>
<reference evidence="3" key="1">
    <citation type="submission" date="2017-11" db="EMBL/GenBank/DDBJ databases">
        <authorList>
            <person name="Lima N.C."/>
            <person name="Parody-Merino A.M."/>
            <person name="Battley P.F."/>
            <person name="Fidler A.E."/>
            <person name="Prosdocimi F."/>
        </authorList>
    </citation>
    <scope>NUCLEOTIDE SEQUENCE [LARGE SCALE GENOMIC DNA]</scope>
</reference>
<organism evidence="2 3">
    <name type="scientific">Limosa lapponica baueri</name>
    <dbReference type="NCBI Taxonomy" id="1758121"/>
    <lineage>
        <taxon>Eukaryota</taxon>
        <taxon>Metazoa</taxon>
        <taxon>Chordata</taxon>
        <taxon>Craniata</taxon>
        <taxon>Vertebrata</taxon>
        <taxon>Euteleostomi</taxon>
        <taxon>Archelosauria</taxon>
        <taxon>Archosauria</taxon>
        <taxon>Dinosauria</taxon>
        <taxon>Saurischia</taxon>
        <taxon>Theropoda</taxon>
        <taxon>Coelurosauria</taxon>
        <taxon>Aves</taxon>
        <taxon>Neognathae</taxon>
        <taxon>Neoaves</taxon>
        <taxon>Charadriiformes</taxon>
        <taxon>Scolopacidae</taxon>
        <taxon>Limosa</taxon>
    </lineage>
</organism>
<evidence type="ECO:0000259" key="1">
    <source>
        <dbReference type="PROSITE" id="PS50878"/>
    </source>
</evidence>
<name>A0A2I0U9P8_LIMLA</name>
<dbReference type="OrthoDB" id="416454at2759"/>
<dbReference type="InterPro" id="IPR000477">
    <property type="entry name" value="RT_dom"/>
</dbReference>
<keyword evidence="3" id="KW-1185">Reference proteome</keyword>
<protein>
    <submittedName>
        <fullName evidence="2">Rna-directed dna polymerase from mobile element jockey-like</fullName>
    </submittedName>
</protein>